<feature type="repeat" description="ARM" evidence="7">
    <location>
        <begin position="421"/>
        <end position="463"/>
    </location>
</feature>
<evidence type="ECO:0000256" key="4">
    <source>
        <dbReference type="ARBA" id="ARBA00022679"/>
    </source>
</evidence>
<evidence type="ECO:0000256" key="7">
    <source>
        <dbReference type="PROSITE-ProRule" id="PRU00259"/>
    </source>
</evidence>
<feature type="domain" description="U-box" evidence="8">
    <location>
        <begin position="276"/>
        <end position="350"/>
    </location>
</feature>
<dbReference type="PANTHER" id="PTHR23315:SF307">
    <property type="entry name" value="U-BOX DOMAIN-CONTAINING PROTEIN 19"/>
    <property type="match status" value="1"/>
</dbReference>
<evidence type="ECO:0000259" key="8">
    <source>
        <dbReference type="PROSITE" id="PS51698"/>
    </source>
</evidence>
<protein>
    <recommendedName>
        <fullName evidence="3">RING-type E3 ubiquitin transferase</fullName>
        <ecNumber evidence="3">2.3.2.27</ecNumber>
    </recommendedName>
</protein>
<evidence type="ECO:0000256" key="1">
    <source>
        <dbReference type="ARBA" id="ARBA00000900"/>
    </source>
</evidence>
<evidence type="ECO:0000313" key="9">
    <source>
        <dbReference type="EMBL" id="MPA73187.1"/>
    </source>
</evidence>
<dbReference type="InterPro" id="IPR045210">
    <property type="entry name" value="RING-Ubox_PUB"/>
</dbReference>
<gene>
    <name evidence="9" type="ORF">Din_042628</name>
</gene>
<dbReference type="CDD" id="cd16664">
    <property type="entry name" value="RING-Ubox_PUB"/>
    <property type="match status" value="1"/>
</dbReference>
<dbReference type="InterPro" id="IPR000225">
    <property type="entry name" value="Armadillo"/>
</dbReference>
<dbReference type="Pfam" id="PF04564">
    <property type="entry name" value="U-box"/>
    <property type="match status" value="1"/>
</dbReference>
<dbReference type="InterPro" id="IPR058678">
    <property type="entry name" value="ARM_PUB"/>
</dbReference>
<dbReference type="InterPro" id="IPR003613">
    <property type="entry name" value="Ubox_domain"/>
</dbReference>
<evidence type="ECO:0000256" key="5">
    <source>
        <dbReference type="ARBA" id="ARBA00022737"/>
    </source>
</evidence>
<keyword evidence="4" id="KW-0808">Transferase</keyword>
<dbReference type="AlphaFoldDB" id="A0A5B7BX72"/>
<dbReference type="SUPFAM" id="SSF57850">
    <property type="entry name" value="RING/U-box"/>
    <property type="match status" value="1"/>
</dbReference>
<keyword evidence="5" id="KW-0677">Repeat</keyword>
<dbReference type="FunFam" id="3.30.40.10:FF:000442">
    <property type="entry name" value="RING-type E3 ubiquitin transferase"/>
    <property type="match status" value="1"/>
</dbReference>
<evidence type="ECO:0000256" key="6">
    <source>
        <dbReference type="ARBA" id="ARBA00022786"/>
    </source>
</evidence>
<name>A0A5B7BX72_DAVIN</name>
<dbReference type="EC" id="2.3.2.27" evidence="3"/>
<dbReference type="Pfam" id="PF25368">
    <property type="entry name" value="PUB10_N"/>
    <property type="match status" value="1"/>
</dbReference>
<dbReference type="Gene3D" id="3.30.40.10">
    <property type="entry name" value="Zinc/RING finger domain, C3HC4 (zinc finger)"/>
    <property type="match status" value="1"/>
</dbReference>
<dbReference type="GO" id="GO:0016567">
    <property type="term" value="P:protein ubiquitination"/>
    <property type="evidence" value="ECO:0007669"/>
    <property type="project" value="UniProtKB-UniPathway"/>
</dbReference>
<dbReference type="PROSITE" id="PS50176">
    <property type="entry name" value="ARM_REPEAT"/>
    <property type="match status" value="2"/>
</dbReference>
<dbReference type="PANTHER" id="PTHR23315">
    <property type="entry name" value="U BOX DOMAIN-CONTAINING"/>
    <property type="match status" value="1"/>
</dbReference>
<proteinExistence type="predicted"/>
<evidence type="ECO:0000256" key="3">
    <source>
        <dbReference type="ARBA" id="ARBA00012483"/>
    </source>
</evidence>
<dbReference type="PROSITE" id="PS51698">
    <property type="entry name" value="U_BOX"/>
    <property type="match status" value="1"/>
</dbReference>
<dbReference type="UniPathway" id="UPA00143"/>
<keyword evidence="6" id="KW-0833">Ubl conjugation pathway</keyword>
<evidence type="ECO:0000256" key="2">
    <source>
        <dbReference type="ARBA" id="ARBA00004906"/>
    </source>
</evidence>
<dbReference type="GO" id="GO:0010029">
    <property type="term" value="P:regulation of seed germination"/>
    <property type="evidence" value="ECO:0007669"/>
    <property type="project" value="UniProtKB-ARBA"/>
</dbReference>
<comment type="pathway">
    <text evidence="2">Protein modification; protein ubiquitination.</text>
</comment>
<dbReference type="SMART" id="SM00185">
    <property type="entry name" value="ARM"/>
    <property type="match status" value="3"/>
</dbReference>
<comment type="catalytic activity">
    <reaction evidence="1">
        <text>S-ubiquitinyl-[E2 ubiquitin-conjugating enzyme]-L-cysteine + [acceptor protein]-L-lysine = [E2 ubiquitin-conjugating enzyme]-L-cysteine + N(6)-ubiquitinyl-[acceptor protein]-L-lysine.</text>
        <dbReference type="EC" id="2.3.2.27"/>
    </reaction>
</comment>
<dbReference type="InterPro" id="IPR016024">
    <property type="entry name" value="ARM-type_fold"/>
</dbReference>
<organism evidence="9">
    <name type="scientific">Davidia involucrata</name>
    <name type="common">Dove tree</name>
    <dbReference type="NCBI Taxonomy" id="16924"/>
    <lineage>
        <taxon>Eukaryota</taxon>
        <taxon>Viridiplantae</taxon>
        <taxon>Streptophyta</taxon>
        <taxon>Embryophyta</taxon>
        <taxon>Tracheophyta</taxon>
        <taxon>Spermatophyta</taxon>
        <taxon>Magnoliopsida</taxon>
        <taxon>eudicotyledons</taxon>
        <taxon>Gunneridae</taxon>
        <taxon>Pentapetalae</taxon>
        <taxon>asterids</taxon>
        <taxon>Cornales</taxon>
        <taxon>Nyssaceae</taxon>
        <taxon>Davidia</taxon>
    </lineage>
</organism>
<sequence>MINKHDQSSRRILTFPAVRPSEAVSPITLLDSLIDLAHTICGYKSKFFASNKQSARESIRLIGILRIFFEEIRYRRPNLSDSVVLSLSELHFTFQKIQFLLEDCTHDGARLWLLMKCDRLSTHFRLLIRAMSTALDVLPLASLDVSVEVRESIELVMRQVRKRRFEVDLDDKMASKDVLSILDQFKNRIVPEPTDLRRVLDYVGIRSWSECSKVIKFLDTEIGVQYSSVENGDLALLSSLMGFMSYCLCVLFDVVDSTVNRQSKNRCCSSEVLGYLNPDDFRCPISLEFMIDPVTIETGHTYDRSSILKWFRAGNPTCPKTGEKLRSTDLVPNLALSRLIGQYCSDNGIPFAELGQNPKRDITRTVVAGSPAAEEAMKMAANFLAGRLESGTNAERNKAAYEIRLLTKASIFNRCCLVDAGTIPHLLYLLTSTDFPAQENAIAALLNLSKHSKTKAVIVQNGGLDVILKVLKEGVNMQARQHAAGTLFYLASVEEYRILIGEIPEAIPALVELLRDGTDRGKKNSLVAIFGLLMYPDNHLRVLAAGLVPLLVNLLTSFGRDDLITDSLAILATLAEKPEGTMAILRTGALNLIMGVLGSSTSRAGNEYCVSLLLALCINGGADVVPLLVKNPSLMGPLYSLLSEGTSRASKKASSLIRILHEFHEKSSSGFMAPGLQRVHVW</sequence>
<feature type="repeat" description="ARM" evidence="7">
    <location>
        <begin position="546"/>
        <end position="589"/>
    </location>
</feature>
<dbReference type="SUPFAM" id="SSF48371">
    <property type="entry name" value="ARM repeat"/>
    <property type="match status" value="1"/>
</dbReference>
<dbReference type="Gene3D" id="1.25.10.10">
    <property type="entry name" value="Leucine-rich Repeat Variant"/>
    <property type="match status" value="1"/>
</dbReference>
<dbReference type="EMBL" id="GHES01042628">
    <property type="protein sequence ID" value="MPA73187.1"/>
    <property type="molecule type" value="Transcribed_RNA"/>
</dbReference>
<dbReference type="InterPro" id="IPR011989">
    <property type="entry name" value="ARM-like"/>
</dbReference>
<accession>A0A5B7BX72</accession>
<reference evidence="9" key="1">
    <citation type="submission" date="2019-08" db="EMBL/GenBank/DDBJ databases">
        <title>Reference gene set and small RNA set construction with multiple tissues from Davidia involucrata Baill.</title>
        <authorList>
            <person name="Yang H."/>
            <person name="Zhou C."/>
            <person name="Li G."/>
            <person name="Wang J."/>
            <person name="Gao P."/>
            <person name="Wang M."/>
            <person name="Wang R."/>
            <person name="Zhao Y."/>
        </authorList>
    </citation>
    <scope>NUCLEOTIDE SEQUENCE</scope>
    <source>
        <tissue evidence="9">Mixed with DoveR01_LX</tissue>
    </source>
</reference>
<dbReference type="SMART" id="SM00504">
    <property type="entry name" value="Ubox"/>
    <property type="match status" value="1"/>
</dbReference>
<dbReference type="InterPro" id="IPR057623">
    <property type="entry name" value="PUB12-19-like_N"/>
</dbReference>
<dbReference type="FunFam" id="1.25.10.10:FF:000485">
    <property type="entry name" value="RING-type E3 ubiquitin transferase"/>
    <property type="match status" value="1"/>
</dbReference>
<dbReference type="InterPro" id="IPR013083">
    <property type="entry name" value="Znf_RING/FYVE/PHD"/>
</dbReference>
<dbReference type="GO" id="GO:0061630">
    <property type="term" value="F:ubiquitin protein ligase activity"/>
    <property type="evidence" value="ECO:0007669"/>
    <property type="project" value="UniProtKB-EC"/>
</dbReference>
<dbReference type="Pfam" id="PF25598">
    <property type="entry name" value="ARM_PUB"/>
    <property type="match status" value="1"/>
</dbReference>